<feature type="domain" description="LysM" evidence="6">
    <location>
        <begin position="422"/>
        <end position="470"/>
    </location>
</feature>
<feature type="domain" description="LysM" evidence="6">
    <location>
        <begin position="358"/>
        <end position="403"/>
    </location>
</feature>
<dbReference type="SMART" id="SM00257">
    <property type="entry name" value="LysM"/>
    <property type="match status" value="2"/>
</dbReference>
<dbReference type="PANTHER" id="PTHR47700:SF2">
    <property type="entry name" value="CHITINASE"/>
    <property type="match status" value="1"/>
</dbReference>
<dbReference type="SUPFAM" id="SSF54556">
    <property type="entry name" value="Chitinase insertion domain"/>
    <property type="match status" value="1"/>
</dbReference>
<accession>A0A8H2ZPP4</accession>
<dbReference type="SMART" id="SM00636">
    <property type="entry name" value="Glyco_18"/>
    <property type="match status" value="1"/>
</dbReference>
<name>A0A8H2ZPP4_9HELO</name>
<keyword evidence="4" id="KW-0843">Virulence</keyword>
<dbReference type="Gene3D" id="3.20.20.80">
    <property type="entry name" value="Glycosidases"/>
    <property type="match status" value="1"/>
</dbReference>
<dbReference type="Proteomes" id="UP000624404">
    <property type="component" value="Unassembled WGS sequence"/>
</dbReference>
<dbReference type="Gene3D" id="3.10.350.10">
    <property type="entry name" value="LysM domain"/>
    <property type="match status" value="2"/>
</dbReference>
<organism evidence="8 9">
    <name type="scientific">Sclerotinia trifoliorum</name>
    <dbReference type="NCBI Taxonomy" id="28548"/>
    <lineage>
        <taxon>Eukaryota</taxon>
        <taxon>Fungi</taxon>
        <taxon>Dikarya</taxon>
        <taxon>Ascomycota</taxon>
        <taxon>Pezizomycotina</taxon>
        <taxon>Leotiomycetes</taxon>
        <taxon>Helotiales</taxon>
        <taxon>Sclerotiniaceae</taxon>
        <taxon>Sclerotinia</taxon>
    </lineage>
</organism>
<dbReference type="GO" id="GO:0005975">
    <property type="term" value="P:carbohydrate metabolic process"/>
    <property type="evidence" value="ECO:0007669"/>
    <property type="project" value="InterPro"/>
</dbReference>
<dbReference type="CDD" id="cd02878">
    <property type="entry name" value="GH18_zymocin_alpha"/>
    <property type="match status" value="1"/>
</dbReference>
<keyword evidence="5" id="KW-0326">Glycosidase</keyword>
<protein>
    <recommendedName>
        <fullName evidence="2">chitinase</fullName>
        <ecNumber evidence="2">3.2.1.14</ecNumber>
    </recommendedName>
</protein>
<dbReference type="EMBL" id="CAJHIA010000022">
    <property type="protein sequence ID" value="CAD6446912.1"/>
    <property type="molecule type" value="Genomic_DNA"/>
</dbReference>
<keyword evidence="5" id="KW-0378">Hydrolase</keyword>
<evidence type="ECO:0000259" key="6">
    <source>
        <dbReference type="PROSITE" id="PS51782"/>
    </source>
</evidence>
<dbReference type="InterPro" id="IPR036779">
    <property type="entry name" value="LysM_dom_sf"/>
</dbReference>
<dbReference type="Gene3D" id="3.10.50.10">
    <property type="match status" value="1"/>
</dbReference>
<dbReference type="InterPro" id="IPR017853">
    <property type="entry name" value="GH"/>
</dbReference>
<dbReference type="OrthoDB" id="73875at2759"/>
<keyword evidence="9" id="KW-1185">Reference proteome</keyword>
<dbReference type="InterPro" id="IPR018392">
    <property type="entry name" value="LysM"/>
</dbReference>
<dbReference type="InterPro" id="IPR053214">
    <property type="entry name" value="LysM12-like"/>
</dbReference>
<dbReference type="GO" id="GO:0008843">
    <property type="term" value="F:endochitinase activity"/>
    <property type="evidence" value="ECO:0007669"/>
    <property type="project" value="UniProtKB-EC"/>
</dbReference>
<dbReference type="GO" id="GO:0008061">
    <property type="term" value="F:chitin binding"/>
    <property type="evidence" value="ECO:0007669"/>
    <property type="project" value="UniProtKB-KW"/>
</dbReference>
<dbReference type="PROSITE" id="PS51782">
    <property type="entry name" value="LYSM"/>
    <property type="match status" value="2"/>
</dbReference>
<keyword evidence="3" id="KW-0147">Chitin-binding</keyword>
<evidence type="ECO:0000256" key="5">
    <source>
        <dbReference type="ARBA" id="ARBA00023295"/>
    </source>
</evidence>
<dbReference type="InterPro" id="IPR001223">
    <property type="entry name" value="Glyco_hydro18_cat"/>
</dbReference>
<dbReference type="EC" id="3.2.1.14" evidence="2"/>
<dbReference type="PANTHER" id="PTHR47700">
    <property type="entry name" value="V CHITINASE, PUTATIVE (AFU_ORTHOLOGUE AFUA_6G13720)-RELATED"/>
    <property type="match status" value="1"/>
</dbReference>
<evidence type="ECO:0000313" key="8">
    <source>
        <dbReference type="EMBL" id="CAD6446912.1"/>
    </source>
</evidence>
<evidence type="ECO:0000256" key="3">
    <source>
        <dbReference type="ARBA" id="ARBA00022669"/>
    </source>
</evidence>
<evidence type="ECO:0000256" key="1">
    <source>
        <dbReference type="ARBA" id="ARBA00008682"/>
    </source>
</evidence>
<reference evidence="8" key="1">
    <citation type="submission" date="2020-10" db="EMBL/GenBank/DDBJ databases">
        <authorList>
            <person name="Kusch S."/>
        </authorList>
    </citation>
    <scope>NUCLEOTIDE SEQUENCE</scope>
    <source>
        <strain evidence="8">SwB9</strain>
    </source>
</reference>
<evidence type="ECO:0000256" key="4">
    <source>
        <dbReference type="ARBA" id="ARBA00023026"/>
    </source>
</evidence>
<sequence length="1307" mass="140148">MEVTTFEVSSNAQTQLSLQEFYDSYENNIMGRECSWVSLLLDDPPDPASLTVNGSIPVKQAGLNLHHFLRKYPPSPPVSDTEASGAEIPRKSYCTAITMWRSMDAMREWYTDFASQSEDYERLGHRLDQIRVFCENIEEIDSKVFDKVGDCYEISKPPQPRYWIVRNSLPRRNTACSLSTNSKNAKVSLERGWSGAPSQNNTSDVVSAAEELKTYVTLKEGNCGETSAFAYAGTVAIGIYAGSKIQDASSVLEDFIAEVTKNGVFDTLFVQHCAGNGLNSEYAFGIVARMDGSLADVQGMVKTWRDSGCINSYEGASTGKNVTINPPTQIDRSNYTSTNDTLTLSKDRRSLRQRDTCKTVVVASGDGYGTLADECGISAADFTTYNPSSTLFSTLAVGQHVCCSAGNLPNYSPQSNANGTCATYTFVTNDSCSQLAALNSITIDDIESFNRHTWSWMGCADLQAGYNICLSTGDPPMPATVANAVCGPQVPGTIQATSGLNFSLSTGTAAAGTNGRISNCGTEIIVGDPPAEFKKVGYWEGYNFDCPCLNKPITSINTTAGYTHVHLAFATITTDFEVDVSSIQEEFSDFLGMSGLGFKRILSFGGWDFSTNVATYQIFRDAMAPANSKTLAVNEYPGEPDIPGIPTRSLDDGVNYVRVFNELAAVLPAGTSQSVTASTSYWYLAPFLILEIRLIVNYVIYMTYDLHGQWDYGSAFSDASCPAGNCLRSRGNLTETLDSLSMITKAGVESNKVIVGVTSYGRSFQMTTPGCYLDSCTYTGPTSDAYAGACTQTPGYIANAEIDSIISRNATVLSTDGSSVGVTGTPFVHLDDSYSNIVVYNDDQWISYMNDANKIVRTALYRHYNFGGTADWAVDLQSYDEDNGSGSDGSSIVYVDQSIWTDGLSSTGVGASGGTIGTSDNLSLTCEPPCIVVLPHFHWEQPPLGRLPGDHIGCDSEFVLYNFPIQSVMPSSFIYTLLAFQQTFFPTAIPTTYGVAAGRNGETASASATASSSSSSSSTAVAAVIYLKWQAQPTTSTARHGTRQCEIFGCKPYCGLFGCDGGCGLFGCTGDCPLDLCGGLGCTGGAYRSTGSDNNNNDDCSDSVTASACTVIISSWSYSPMTEYSTTTKTECEETVACTAEDTRTTTTATKGYPVTTASMTGFYDSDPTSINTKYDAIASSIIQAGLKYYGLLQSTSTTMATASPTAKISTVTSDIVTAPTPETIVPQAVCILITNILWYNVQIITNGFETDSGAAIKKQEGGCGDLLSWEATNVSIPEGFATWTGTREYSFTLPLTIKAGYVEGYC</sequence>
<comment type="caution">
    <text evidence="8">The sequence shown here is derived from an EMBL/GenBank/DDBJ whole genome shotgun (WGS) entry which is preliminary data.</text>
</comment>
<gene>
    <name evidence="8" type="ORF">SCLTRI_LOCUS6715</name>
</gene>
<dbReference type="Pfam" id="PF00704">
    <property type="entry name" value="Glyco_hydro_18"/>
    <property type="match status" value="1"/>
</dbReference>
<comment type="similarity">
    <text evidence="1">Belongs to the glycosyl hydrolase 18 family. Chitinase class V subfamily.</text>
</comment>
<evidence type="ECO:0000313" key="9">
    <source>
        <dbReference type="Proteomes" id="UP000624404"/>
    </source>
</evidence>
<dbReference type="SUPFAM" id="SSF51445">
    <property type="entry name" value="(Trans)glycosidases"/>
    <property type="match status" value="1"/>
</dbReference>
<evidence type="ECO:0000256" key="2">
    <source>
        <dbReference type="ARBA" id="ARBA00012729"/>
    </source>
</evidence>
<evidence type="ECO:0000259" key="7">
    <source>
        <dbReference type="PROSITE" id="PS51910"/>
    </source>
</evidence>
<feature type="domain" description="GH18" evidence="7">
    <location>
        <begin position="533"/>
        <end position="899"/>
    </location>
</feature>
<dbReference type="PROSITE" id="PS51910">
    <property type="entry name" value="GH18_2"/>
    <property type="match status" value="1"/>
</dbReference>
<dbReference type="InterPro" id="IPR011583">
    <property type="entry name" value="Chitinase_II/V-like_cat"/>
</dbReference>
<dbReference type="InterPro" id="IPR029070">
    <property type="entry name" value="Chitinase_insertion_sf"/>
</dbReference>
<proteinExistence type="inferred from homology"/>